<dbReference type="Proteomes" id="UP000789366">
    <property type="component" value="Unassembled WGS sequence"/>
</dbReference>
<name>A0ACA9LPW7_9GLOM</name>
<sequence>MDKNYKNFDSDPRGPWRGSDFTVGTITKNRYTINTPSGKEIVPPIGRSWRMSEEKFEELKKDNRIYFGKEGDTGHNDEAKKEILDLFPNIEPFTTPKPERLLKRIIQIATNEGDIVLDYFVVERSMFDTHSGIICIADHALNGKLAKLVATQLEYDYQPDNEHFCGKKGDVLLAVVDGMLTEGLVNFLVNSMDKDKFLEIAALAVDPDLAKSINRINREEELRKREFEEEHDENCKEKKEKGNLNELIFFLENKMPEFRVKKLELENSFSKDYTTIKNIFNYSFFKQLIHYTYLHFRKTLSAELFPYASSYIIFDGFLKDTSRGLSIPNIFRYKSKDSFIIRQTFRISLSNKYEKELTELDSQIVGYDFLRLIKTIAHELAHCLLGDFFRVCGYDGEYTHRIELEKLTLIIEEFL</sequence>
<evidence type="ECO:0000313" key="2">
    <source>
        <dbReference type="Proteomes" id="UP000789366"/>
    </source>
</evidence>
<comment type="caution">
    <text evidence="1">The sequence shown here is derived from an EMBL/GenBank/DDBJ whole genome shotgun (WGS) entry which is preliminary data.</text>
</comment>
<organism evidence="1 2">
    <name type="scientific">Cetraspora pellucida</name>
    <dbReference type="NCBI Taxonomy" id="1433469"/>
    <lineage>
        <taxon>Eukaryota</taxon>
        <taxon>Fungi</taxon>
        <taxon>Fungi incertae sedis</taxon>
        <taxon>Mucoromycota</taxon>
        <taxon>Glomeromycotina</taxon>
        <taxon>Glomeromycetes</taxon>
        <taxon>Diversisporales</taxon>
        <taxon>Gigasporaceae</taxon>
        <taxon>Cetraspora</taxon>
    </lineage>
</organism>
<dbReference type="EMBL" id="CAJVPW010004375">
    <property type="protein sequence ID" value="CAG8539581.1"/>
    <property type="molecule type" value="Genomic_DNA"/>
</dbReference>
<keyword evidence="2" id="KW-1185">Reference proteome</keyword>
<reference evidence="1" key="1">
    <citation type="submission" date="2021-06" db="EMBL/GenBank/DDBJ databases">
        <authorList>
            <person name="Kallberg Y."/>
            <person name="Tangrot J."/>
            <person name="Rosling A."/>
        </authorList>
    </citation>
    <scope>NUCLEOTIDE SEQUENCE</scope>
    <source>
        <strain evidence="1">28 12/20/2015</strain>
    </source>
</reference>
<gene>
    <name evidence="1" type="ORF">SPELUC_LOCUS4742</name>
</gene>
<protein>
    <submittedName>
        <fullName evidence="1">14742_t:CDS:1</fullName>
    </submittedName>
</protein>
<evidence type="ECO:0000313" key="1">
    <source>
        <dbReference type="EMBL" id="CAG8539581.1"/>
    </source>
</evidence>
<proteinExistence type="predicted"/>
<accession>A0ACA9LPW7</accession>